<gene>
    <name evidence="2" type="ORF">SAMN02745121_03795</name>
</gene>
<feature type="compositionally biased region" description="Basic and acidic residues" evidence="1">
    <location>
        <begin position="34"/>
        <end position="53"/>
    </location>
</feature>
<reference evidence="3" key="1">
    <citation type="submission" date="2016-10" db="EMBL/GenBank/DDBJ databases">
        <authorList>
            <person name="Varghese N."/>
            <person name="Submissions S."/>
        </authorList>
    </citation>
    <scope>NUCLEOTIDE SEQUENCE [LARGE SCALE GENOMIC DNA]</scope>
    <source>
        <strain evidence="3">ATCC 25963</strain>
    </source>
</reference>
<accession>A0A1I1ZFG5</accession>
<dbReference type="AlphaFoldDB" id="A0A1I1ZFG5"/>
<dbReference type="EMBL" id="FOMX01000011">
    <property type="protein sequence ID" value="SFE30332.1"/>
    <property type="molecule type" value="Genomic_DNA"/>
</dbReference>
<name>A0A1I1ZFG5_9BACT</name>
<feature type="compositionally biased region" description="Basic residues" evidence="1">
    <location>
        <begin position="54"/>
        <end position="63"/>
    </location>
</feature>
<dbReference type="Proteomes" id="UP000199400">
    <property type="component" value="Unassembled WGS sequence"/>
</dbReference>
<evidence type="ECO:0000313" key="3">
    <source>
        <dbReference type="Proteomes" id="UP000199400"/>
    </source>
</evidence>
<organism evidence="2 3">
    <name type="scientific">Nannocystis exedens</name>
    <dbReference type="NCBI Taxonomy" id="54"/>
    <lineage>
        <taxon>Bacteria</taxon>
        <taxon>Pseudomonadati</taxon>
        <taxon>Myxococcota</taxon>
        <taxon>Polyangia</taxon>
        <taxon>Nannocystales</taxon>
        <taxon>Nannocystaceae</taxon>
        <taxon>Nannocystis</taxon>
    </lineage>
</organism>
<dbReference type="RefSeq" id="WP_096332670.1">
    <property type="nucleotide sequence ID" value="NZ_FOMX01000011.1"/>
</dbReference>
<keyword evidence="3" id="KW-1185">Reference proteome</keyword>
<feature type="region of interest" description="Disordered" evidence="1">
    <location>
        <begin position="20"/>
        <end position="91"/>
    </location>
</feature>
<protein>
    <submittedName>
        <fullName evidence="2">Uncharacterized protein</fullName>
    </submittedName>
</protein>
<evidence type="ECO:0000313" key="2">
    <source>
        <dbReference type="EMBL" id="SFE30332.1"/>
    </source>
</evidence>
<proteinExistence type="predicted"/>
<evidence type="ECO:0000256" key="1">
    <source>
        <dbReference type="SAM" id="MobiDB-lite"/>
    </source>
</evidence>
<sequence length="178" mass="19704">MPTLSLTRLALAGAAPARLRPDLRRDHRRHRRHRLDDRRHERARPVDRRDDRPHHHRPHHHRAPPPGTTLVSTGTTDHEATSTTGSPGPGCGEGWCTAKDLLNVLIQDNYDSPHELVIPAVDVAACEARTYEFTGLAVHTHTVTLTPEHIATIDQGGSVEIESSEAQGHIHTVWSDCG</sequence>